<dbReference type="RefSeq" id="XP_021886090.1">
    <property type="nucleotide sequence ID" value="XM_022029629.1"/>
</dbReference>
<evidence type="ECO:0000313" key="1">
    <source>
        <dbReference type="EMBL" id="ORZ28405.1"/>
    </source>
</evidence>
<proteinExistence type="predicted"/>
<accession>A0A1Y2H1J9</accession>
<reference evidence="1 2" key="1">
    <citation type="submission" date="2016-07" db="EMBL/GenBank/DDBJ databases">
        <title>Pervasive Adenine N6-methylation of Active Genes in Fungi.</title>
        <authorList>
            <consortium name="DOE Joint Genome Institute"/>
            <person name="Mondo S.J."/>
            <person name="Dannebaum R.O."/>
            <person name="Kuo R.C."/>
            <person name="Labutti K."/>
            <person name="Haridas S."/>
            <person name="Kuo A."/>
            <person name="Salamov A."/>
            <person name="Ahrendt S.R."/>
            <person name="Lipzen A."/>
            <person name="Sullivan W."/>
            <person name="Andreopoulos W.B."/>
            <person name="Clum A."/>
            <person name="Lindquist E."/>
            <person name="Daum C."/>
            <person name="Ramamoorthy G.K."/>
            <person name="Gryganskyi A."/>
            <person name="Culley D."/>
            <person name="Magnuson J.K."/>
            <person name="James T.Y."/>
            <person name="O'Malley M.A."/>
            <person name="Stajich J.E."/>
            <person name="Spatafora J.W."/>
            <person name="Visel A."/>
            <person name="Grigoriev I.V."/>
        </authorList>
    </citation>
    <scope>NUCLEOTIDE SEQUENCE [LARGE SCALE GENOMIC DNA]</scope>
    <source>
        <strain evidence="1 2">NRRL 3116</strain>
    </source>
</reference>
<dbReference type="GeneID" id="33571472"/>
<dbReference type="InParanoid" id="A0A1Y2H1J9"/>
<protein>
    <submittedName>
        <fullName evidence="1">Uncharacterized protein</fullName>
    </submittedName>
</protein>
<name>A0A1Y2H1J9_9FUNG</name>
<gene>
    <name evidence="1" type="ORF">BCR41DRAFT_418486</name>
</gene>
<keyword evidence="2" id="KW-1185">Reference proteome</keyword>
<evidence type="ECO:0000313" key="2">
    <source>
        <dbReference type="Proteomes" id="UP000193648"/>
    </source>
</evidence>
<dbReference type="Proteomes" id="UP000193648">
    <property type="component" value="Unassembled WGS sequence"/>
</dbReference>
<organism evidence="1 2">
    <name type="scientific">Lobosporangium transversale</name>
    <dbReference type="NCBI Taxonomy" id="64571"/>
    <lineage>
        <taxon>Eukaryota</taxon>
        <taxon>Fungi</taxon>
        <taxon>Fungi incertae sedis</taxon>
        <taxon>Mucoromycota</taxon>
        <taxon>Mortierellomycotina</taxon>
        <taxon>Mortierellomycetes</taxon>
        <taxon>Mortierellales</taxon>
        <taxon>Mortierellaceae</taxon>
        <taxon>Lobosporangium</taxon>
    </lineage>
</organism>
<sequence>MFFCFAKHQTSNTVYGFAAANYLDKSTRPFATAEEEEPNMLLIRSPLNEAVVDKKYYLKHSKLIDAFQWTLASASSIRAFNLQRLEAPKSFLCAVDDKGVFTTFTTFSGLFVGEYVTLGPDDDDAIIIYPMREVPGHMPSNPPFLNSPSTRVCKSSYHHYADIVNNTYYLNCTNERWIKPGHNLSEPFHRLDSFKVLQTSASKPFALIAFSDEIQTMNLDTELATGHSIVSGPSTVNIPETFGAAPKTPDDFDPVQNSGEFNKGKDKNIVLLACLVGAGVLL</sequence>
<comment type="caution">
    <text evidence="1">The sequence shown here is derived from an EMBL/GenBank/DDBJ whole genome shotgun (WGS) entry which is preliminary data.</text>
</comment>
<dbReference type="EMBL" id="MCFF01000002">
    <property type="protein sequence ID" value="ORZ28405.1"/>
    <property type="molecule type" value="Genomic_DNA"/>
</dbReference>
<dbReference type="AlphaFoldDB" id="A0A1Y2H1J9"/>